<dbReference type="Gene3D" id="3.30.1240.10">
    <property type="match status" value="1"/>
</dbReference>
<gene>
    <name evidence="1" type="ORF">FLB61_04795</name>
</gene>
<dbReference type="Proteomes" id="UP000779049">
    <property type="component" value="Unassembled WGS sequence"/>
</dbReference>
<sequence>MIRLIASDLDGTLLKNGAQDLNPRLFELIDALKQQGIRFAAASGRQYANLYRLFGPVRDDISYIAENGSLCVHENAILSSGNIDRDLVNEIVLDARKQPDCSLLFSCKDHCYVEKGNERLYDHVKNHVGYDTILADDLTLIPDTCLKVAICNFDGAYRSMGYFTEKYADRIKIVTSGNIWFDFIAPNANKGTALAGLADHFGISREECAAFGDQFNDVEMLQFAGTSYAMSDCAAGVETYATHRTDSVEKILEQILDGTIGQEGA</sequence>
<keyword evidence="2" id="KW-1185">Reference proteome</keyword>
<comment type="caution">
    <text evidence="1">The sequence shown here is derived from an EMBL/GenBank/DDBJ whole genome shotgun (WGS) entry which is preliminary data.</text>
</comment>
<dbReference type="SUPFAM" id="SSF56784">
    <property type="entry name" value="HAD-like"/>
    <property type="match status" value="1"/>
</dbReference>
<dbReference type="EMBL" id="VIRV01000005">
    <property type="protein sequence ID" value="MBY0758416.1"/>
    <property type="molecule type" value="Genomic_DNA"/>
</dbReference>
<proteinExistence type="predicted"/>
<dbReference type="RefSeq" id="WP_087200732.1">
    <property type="nucleotide sequence ID" value="NZ_CP173660.1"/>
</dbReference>
<evidence type="ECO:0000313" key="1">
    <source>
        <dbReference type="EMBL" id="MBY0758416.1"/>
    </source>
</evidence>
<dbReference type="GO" id="GO:0016787">
    <property type="term" value="F:hydrolase activity"/>
    <property type="evidence" value="ECO:0007669"/>
    <property type="project" value="UniProtKB-KW"/>
</dbReference>
<protein>
    <submittedName>
        <fullName evidence="1">Cof-type HAD-IIB family hydrolase</fullName>
    </submittedName>
</protein>
<evidence type="ECO:0000313" key="2">
    <source>
        <dbReference type="Proteomes" id="UP000779049"/>
    </source>
</evidence>
<dbReference type="SFLD" id="SFLDS00003">
    <property type="entry name" value="Haloacid_Dehalogenase"/>
    <property type="match status" value="1"/>
</dbReference>
<dbReference type="InterPro" id="IPR006379">
    <property type="entry name" value="HAD-SF_hydro_IIB"/>
</dbReference>
<dbReference type="Pfam" id="PF08282">
    <property type="entry name" value="Hydrolase_3"/>
    <property type="match status" value="1"/>
</dbReference>
<dbReference type="PANTHER" id="PTHR10000:SF53">
    <property type="entry name" value="5-AMINO-6-(5-PHOSPHO-D-RIBITYLAMINO)URACIL PHOSPHATASE YBJI-RELATED"/>
    <property type="match status" value="1"/>
</dbReference>
<keyword evidence="1" id="KW-0378">Hydrolase</keyword>
<reference evidence="1 2" key="1">
    <citation type="journal article" date="2020" name="New Microbes New Infect">
        <title>Sellimonas caecigallum sp. nov., description and genome sequence of a new member of the Sellimonas genus isolated from the cecum of feral chicken.</title>
        <authorList>
            <person name="Wongkuna S."/>
            <person name="Ghimire S."/>
            <person name="Antony L."/>
            <person name="Chankhamhaengdecha S."/>
            <person name="Janvilisri T."/>
            <person name="Scaria J."/>
        </authorList>
    </citation>
    <scope>NUCLEOTIDE SEQUENCE [LARGE SCALE GENOMIC DNA]</scope>
    <source>
        <strain evidence="1 2">SW451</strain>
    </source>
</reference>
<dbReference type="InterPro" id="IPR036412">
    <property type="entry name" value="HAD-like_sf"/>
</dbReference>
<dbReference type="PANTHER" id="PTHR10000">
    <property type="entry name" value="PHOSPHOSERINE PHOSPHATASE"/>
    <property type="match status" value="1"/>
</dbReference>
<dbReference type="InterPro" id="IPR000150">
    <property type="entry name" value="Cof"/>
</dbReference>
<dbReference type="SFLD" id="SFLDG01140">
    <property type="entry name" value="C2.B:_Phosphomannomutase_and_P"/>
    <property type="match status" value="1"/>
</dbReference>
<name>A0ABS7L5V0_9FIRM</name>
<accession>A0ABS7L5V0</accession>
<dbReference type="Gene3D" id="3.40.50.1000">
    <property type="entry name" value="HAD superfamily/HAD-like"/>
    <property type="match status" value="1"/>
</dbReference>
<dbReference type="InterPro" id="IPR023214">
    <property type="entry name" value="HAD_sf"/>
</dbReference>
<dbReference type="NCBIfam" id="TIGR00099">
    <property type="entry name" value="Cof-subfamily"/>
    <property type="match status" value="1"/>
</dbReference>
<dbReference type="NCBIfam" id="TIGR01484">
    <property type="entry name" value="HAD-SF-IIB"/>
    <property type="match status" value="1"/>
</dbReference>
<organism evidence="1 2">
    <name type="scientific">Sellimonas caecigallum</name>
    <dbReference type="NCBI Taxonomy" id="2592333"/>
    <lineage>
        <taxon>Bacteria</taxon>
        <taxon>Bacillati</taxon>
        <taxon>Bacillota</taxon>
        <taxon>Clostridia</taxon>
        <taxon>Lachnospirales</taxon>
        <taxon>Lachnospiraceae</taxon>
        <taxon>Sellimonas</taxon>
    </lineage>
</organism>